<feature type="transmembrane region" description="Helical" evidence="1">
    <location>
        <begin position="17"/>
        <end position="36"/>
    </location>
</feature>
<keyword evidence="1" id="KW-1133">Transmembrane helix</keyword>
<organism evidence="2 3">
    <name type="scientific">Myceligenerans pegani</name>
    <dbReference type="NCBI Taxonomy" id="2776917"/>
    <lineage>
        <taxon>Bacteria</taxon>
        <taxon>Bacillati</taxon>
        <taxon>Actinomycetota</taxon>
        <taxon>Actinomycetes</taxon>
        <taxon>Micrococcales</taxon>
        <taxon>Promicromonosporaceae</taxon>
        <taxon>Myceligenerans</taxon>
    </lineage>
</organism>
<keyword evidence="3" id="KW-1185">Reference proteome</keyword>
<name>A0ABR9N4T6_9MICO</name>
<accession>A0ABR9N4T6</accession>
<sequence>MTAVVDVRERGWWRRNAIWLAVLPLMVAAAAAAWSFRLMNLWWPTELVERVDSVGAGETAHFVGDYYDLGLTDPALANTWVTREVDVRVLDVREVDGLPQSVLAEIDRIPDGAAAWRVELELTAEPGTDLGLCQVMLVTSDGTRYGEASKAGTRPDPLGQGNPCMPPDSMDSIAPEAGTWQVSTVLLTRAGDTPDEIWFSFGNPHYVTLDVP</sequence>
<gene>
    <name evidence="2" type="ORF">IHE71_23520</name>
</gene>
<protein>
    <submittedName>
        <fullName evidence="2">Uncharacterized protein</fullName>
    </submittedName>
</protein>
<keyword evidence="1" id="KW-0812">Transmembrane</keyword>
<evidence type="ECO:0000313" key="3">
    <source>
        <dbReference type="Proteomes" id="UP000625527"/>
    </source>
</evidence>
<dbReference type="RefSeq" id="WP_192865214.1">
    <property type="nucleotide sequence ID" value="NZ_JADAQT010000110.1"/>
</dbReference>
<proteinExistence type="predicted"/>
<keyword evidence="1" id="KW-0472">Membrane</keyword>
<dbReference type="EMBL" id="JADAQT010000110">
    <property type="protein sequence ID" value="MBE1878668.1"/>
    <property type="molecule type" value="Genomic_DNA"/>
</dbReference>
<dbReference type="Proteomes" id="UP000625527">
    <property type="component" value="Unassembled WGS sequence"/>
</dbReference>
<reference evidence="2 3" key="1">
    <citation type="submission" date="2020-10" db="EMBL/GenBank/DDBJ databases">
        <title>Myceligenerans pegani sp. nov., an endophytic actinomycete isolated from Peganum harmala L. in Xinjiang, China.</title>
        <authorList>
            <person name="Xin L."/>
        </authorList>
    </citation>
    <scope>NUCLEOTIDE SEQUENCE [LARGE SCALE GENOMIC DNA]</scope>
    <source>
        <strain evidence="2 3">TRM65318</strain>
    </source>
</reference>
<evidence type="ECO:0000256" key="1">
    <source>
        <dbReference type="SAM" id="Phobius"/>
    </source>
</evidence>
<comment type="caution">
    <text evidence="2">The sequence shown here is derived from an EMBL/GenBank/DDBJ whole genome shotgun (WGS) entry which is preliminary data.</text>
</comment>
<evidence type="ECO:0000313" key="2">
    <source>
        <dbReference type="EMBL" id="MBE1878668.1"/>
    </source>
</evidence>